<feature type="transmembrane region" description="Helical" evidence="13">
    <location>
        <begin position="414"/>
        <end position="434"/>
    </location>
</feature>
<dbReference type="InterPro" id="IPR015149">
    <property type="entry name" value="Tme5_EGF-like"/>
</dbReference>
<dbReference type="GO" id="GO:0004888">
    <property type="term" value="F:transmembrane signaling receptor activity"/>
    <property type="evidence" value="ECO:0007669"/>
    <property type="project" value="InterPro"/>
</dbReference>
<keyword evidence="5" id="KW-0430">Lectin</keyword>
<comment type="subunit">
    <text evidence="11">Interacts with ITGAL, ITGAM and ITGB2. Interacts with thrombin/F2; this interaction switches the specificity of thrombin from a procoagulant to an anticoagulant and antifibrinolytic protease. Interacts with ANGP1 and ANGP2; these interactions significantly inhibit the generation of activated PC and TAFIa/CPB2 by the thrombin/thrombomodulin complex. Interacts with PF4; this interaction enhances generation of activated protein C. Interacts with HMGB1; this interaction inhibits HMGB1 inflammatory activity.</text>
</comment>
<dbReference type="PROSITE" id="PS50026">
    <property type="entry name" value="EGF_3"/>
    <property type="match status" value="1"/>
</dbReference>
<dbReference type="PIRSF" id="PIRSF001775">
    <property type="entry name" value="CD93/CD141"/>
    <property type="match status" value="1"/>
</dbReference>
<comment type="function">
    <text evidence="10">Endothelial cell receptor that plays a critical role in regulating several physiological processes including hemostasis, coagulation, fibrinolysis, inflammation, and angiogenesis. Acts as a cofactor for thrombin activation of protein C/PROC on the surface of vascular endothelial cells leading to initiation of the activated protein C anticoagulant pathway. Also accelerates the activation of the plasma carboxypeptidase B2/CPB2, which catalyzes removal of C-terminal basic amino acids from its substrates including kinins or anaphylatoxins leading to fibrinolysis inhibition. Plays critical protective roles in changing the cleavage specificity of protease-activated receptor 1/PAR1, inhibiting endothelial cell permeability and inflammation. Suppresses inflammation distinctly from its anticoagulant cofactor activity by sequestering HMGB1 thereby preventing it from engaging cellular receptors such as RAGE and contributing to the inflammatory response.</text>
</comment>
<feature type="domain" description="EGF-like" evidence="15">
    <location>
        <begin position="224"/>
        <end position="261"/>
    </location>
</feature>
<evidence type="ECO:0000256" key="5">
    <source>
        <dbReference type="ARBA" id="ARBA00022734"/>
    </source>
</evidence>
<evidence type="ECO:0000256" key="4">
    <source>
        <dbReference type="ARBA" id="ARBA00022729"/>
    </source>
</evidence>
<dbReference type="InterPro" id="IPR000742">
    <property type="entry name" value="EGF"/>
</dbReference>
<keyword evidence="12" id="KW-0245">EGF-like domain</keyword>
<dbReference type="Gene3D" id="2.10.25.10">
    <property type="entry name" value="Laminin"/>
    <property type="match status" value="4"/>
</dbReference>
<evidence type="ECO:0000256" key="9">
    <source>
        <dbReference type="ARBA" id="ARBA00023157"/>
    </source>
</evidence>
<keyword evidence="6" id="KW-0677">Repeat</keyword>
<evidence type="ECO:0000256" key="14">
    <source>
        <dbReference type="SAM" id="SignalP"/>
    </source>
</evidence>
<evidence type="ECO:0000313" key="17">
    <source>
        <dbReference type="Proteomes" id="UP000007635"/>
    </source>
</evidence>
<evidence type="ECO:0000256" key="2">
    <source>
        <dbReference type="ARBA" id="ARBA00019822"/>
    </source>
</evidence>
<dbReference type="SUPFAM" id="SSF56436">
    <property type="entry name" value="C-type lectin-like"/>
    <property type="match status" value="1"/>
</dbReference>
<dbReference type="InterPro" id="IPR001881">
    <property type="entry name" value="EGF-like_Ca-bd_dom"/>
</dbReference>
<evidence type="ECO:0000256" key="7">
    <source>
        <dbReference type="ARBA" id="ARBA00022989"/>
    </source>
</evidence>
<dbReference type="InterPro" id="IPR009030">
    <property type="entry name" value="Growth_fac_rcpt_cys_sf"/>
</dbReference>
<dbReference type="Proteomes" id="UP000007635">
    <property type="component" value="Chromosome XVIII"/>
</dbReference>
<dbReference type="SMART" id="SM00179">
    <property type="entry name" value="EGF_CA"/>
    <property type="match status" value="2"/>
</dbReference>
<keyword evidence="3 13" id="KW-0812">Transmembrane</keyword>
<name>A0AAQ4NS10_GASAC</name>
<feature type="chain" id="PRO_5042865747" description="Thrombomodulin" evidence="14">
    <location>
        <begin position="22"/>
        <end position="480"/>
    </location>
</feature>
<comment type="caution">
    <text evidence="12">Lacks conserved residue(s) required for the propagation of feature annotation.</text>
</comment>
<evidence type="ECO:0000256" key="1">
    <source>
        <dbReference type="ARBA" id="ARBA00004479"/>
    </source>
</evidence>
<dbReference type="InterPro" id="IPR051505">
    <property type="entry name" value="C-type_lectin_domain"/>
</dbReference>
<evidence type="ECO:0000256" key="12">
    <source>
        <dbReference type="PROSITE-ProRule" id="PRU00076"/>
    </source>
</evidence>
<feature type="signal peptide" evidence="14">
    <location>
        <begin position="1"/>
        <end position="21"/>
    </location>
</feature>
<evidence type="ECO:0000256" key="8">
    <source>
        <dbReference type="ARBA" id="ARBA00023136"/>
    </source>
</evidence>
<dbReference type="InterPro" id="IPR016187">
    <property type="entry name" value="CTDL_fold"/>
</dbReference>
<evidence type="ECO:0000256" key="13">
    <source>
        <dbReference type="SAM" id="Phobius"/>
    </source>
</evidence>
<dbReference type="InterPro" id="IPR000152">
    <property type="entry name" value="EGF-type_Asp/Asn_hydroxyl_site"/>
</dbReference>
<dbReference type="AlphaFoldDB" id="A0AAQ4NS10"/>
<dbReference type="Pfam" id="PF09064">
    <property type="entry name" value="EGF_Tme5"/>
    <property type="match status" value="1"/>
</dbReference>
<dbReference type="GeneTree" id="ENSGT00940000175238"/>
<keyword evidence="17" id="KW-1185">Reference proteome</keyword>
<comment type="subcellular location">
    <subcellularLocation>
        <location evidence="1">Membrane</location>
        <topology evidence="1">Single-pass type I membrane protein</topology>
    </subcellularLocation>
</comment>
<proteinExistence type="predicted"/>
<reference evidence="16" key="3">
    <citation type="submission" date="2025-09" db="UniProtKB">
        <authorList>
            <consortium name="Ensembl"/>
        </authorList>
    </citation>
    <scope>IDENTIFICATION</scope>
</reference>
<dbReference type="PROSITE" id="PS00010">
    <property type="entry name" value="ASX_HYDROXYL"/>
    <property type="match status" value="1"/>
</dbReference>
<dbReference type="Ensembl" id="ENSGACT00000039257.1">
    <property type="protein sequence ID" value="ENSGACP00000028081.1"/>
    <property type="gene ID" value="ENSGACG00000031060.1"/>
</dbReference>
<dbReference type="GO" id="GO:0030246">
    <property type="term" value="F:carbohydrate binding"/>
    <property type="evidence" value="ECO:0007669"/>
    <property type="project" value="UniProtKB-KW"/>
</dbReference>
<keyword evidence="9" id="KW-1015">Disulfide bond</keyword>
<dbReference type="SUPFAM" id="SSF57196">
    <property type="entry name" value="EGF/Laminin"/>
    <property type="match status" value="2"/>
</dbReference>
<dbReference type="SMART" id="SM00181">
    <property type="entry name" value="EGF"/>
    <property type="match status" value="5"/>
</dbReference>
<reference evidence="16" key="2">
    <citation type="submission" date="2025-08" db="UniProtKB">
        <authorList>
            <consortium name="Ensembl"/>
        </authorList>
    </citation>
    <scope>IDENTIFICATION</scope>
</reference>
<dbReference type="GO" id="GO:0005509">
    <property type="term" value="F:calcium ion binding"/>
    <property type="evidence" value="ECO:0007669"/>
    <property type="project" value="InterPro"/>
</dbReference>
<dbReference type="GO" id="GO:0016020">
    <property type="term" value="C:membrane"/>
    <property type="evidence" value="ECO:0007669"/>
    <property type="project" value="UniProtKB-SubCell"/>
</dbReference>
<evidence type="ECO:0000256" key="10">
    <source>
        <dbReference type="ARBA" id="ARBA00045242"/>
    </source>
</evidence>
<dbReference type="SUPFAM" id="SSF57184">
    <property type="entry name" value="Growth factor receptor domain"/>
    <property type="match status" value="1"/>
</dbReference>
<reference evidence="16 17" key="1">
    <citation type="journal article" date="2021" name="G3 (Bethesda)">
        <title>Improved contiguity of the threespine stickleback genome using long-read sequencing.</title>
        <authorList>
            <person name="Nath S."/>
            <person name="Shaw D.E."/>
            <person name="White M.A."/>
        </authorList>
    </citation>
    <scope>NUCLEOTIDE SEQUENCE [LARGE SCALE GENOMIC DNA]</scope>
    <source>
        <strain evidence="16 17">Lake Benthic</strain>
    </source>
</reference>
<sequence length="480" mass="51859">MTPSARTLLLGALVLCALGDAAPTPRGHCAGNRCFALFQDPEDFDGARKGCRVSGGDLVDLVDVVDERVLEILSVHGSYWVSRNDTPAETTAGLQSCPIVSSDTGGYKPLWEPCTGTRRGYLCAYQIAEPCMGLQAGGGAHVNYTTPMGFRADGSETFPPGTIAVEVGGTFANSKHVCFSADWIRAPWTCEVLGGGCEHNCSSEPKTCVCPAGKILHRNKISCTADPCESNPCMGEGEECRNTKEGFQCVCRDGFVEEDGDCVDVTICERCEHMTCQKFNSVYRCTCREGFRSAAHDPTKCEVVCTEKDCPAMCDRNNQDLCYCPEGYIKVKHGGETICTAISDCEEQCDHRCETLSGGGRCVCHEGFKLHEDMATCVPITEEEEEGSGATPLPLLPNPGSSGPPAVSSYMKTGSVLGISVLAALCAALMYLLIRSAARRCGRLQISSIKRQDMDIFYLQQVTSETYKRLSLDTQSRSNF</sequence>
<keyword evidence="8 13" id="KW-0472">Membrane</keyword>
<evidence type="ECO:0000256" key="6">
    <source>
        <dbReference type="ARBA" id="ARBA00022737"/>
    </source>
</evidence>
<evidence type="ECO:0000313" key="16">
    <source>
        <dbReference type="Ensembl" id="ENSGACP00000028081.1"/>
    </source>
</evidence>
<keyword evidence="4 14" id="KW-0732">Signal</keyword>
<keyword evidence="7 13" id="KW-1133">Transmembrane helix</keyword>
<dbReference type="PANTHER" id="PTHR14789:SF9">
    <property type="entry name" value="THROMBOMODULIN"/>
    <property type="match status" value="1"/>
</dbReference>
<organism evidence="16 17">
    <name type="scientific">Gasterosteus aculeatus aculeatus</name>
    <name type="common">three-spined stickleback</name>
    <dbReference type="NCBI Taxonomy" id="481459"/>
    <lineage>
        <taxon>Eukaryota</taxon>
        <taxon>Metazoa</taxon>
        <taxon>Chordata</taxon>
        <taxon>Craniata</taxon>
        <taxon>Vertebrata</taxon>
        <taxon>Euteleostomi</taxon>
        <taxon>Actinopterygii</taxon>
        <taxon>Neopterygii</taxon>
        <taxon>Teleostei</taxon>
        <taxon>Neoteleostei</taxon>
        <taxon>Acanthomorphata</taxon>
        <taxon>Eupercaria</taxon>
        <taxon>Perciformes</taxon>
        <taxon>Cottioidei</taxon>
        <taxon>Gasterosteales</taxon>
        <taxon>Gasterosteidae</taxon>
        <taxon>Gasterosteus</taxon>
    </lineage>
</organism>
<evidence type="ECO:0000259" key="15">
    <source>
        <dbReference type="PROSITE" id="PS50026"/>
    </source>
</evidence>
<evidence type="ECO:0000256" key="11">
    <source>
        <dbReference type="ARBA" id="ARBA00046453"/>
    </source>
</evidence>
<dbReference type="PANTHER" id="PTHR14789">
    <property type="entry name" value="CHONDROLECTIN VARIANT CHODLFDELTAE"/>
    <property type="match status" value="1"/>
</dbReference>
<evidence type="ECO:0000256" key="3">
    <source>
        <dbReference type="ARBA" id="ARBA00022692"/>
    </source>
</evidence>
<protein>
    <recommendedName>
        <fullName evidence="2">Thrombomodulin</fullName>
    </recommendedName>
</protein>
<accession>A0AAQ4NS10</accession>